<evidence type="ECO:0000256" key="4">
    <source>
        <dbReference type="ARBA" id="ARBA00022989"/>
    </source>
</evidence>
<keyword evidence="5 6" id="KW-0472">Membrane</keyword>
<evidence type="ECO:0000256" key="2">
    <source>
        <dbReference type="ARBA" id="ARBA00022475"/>
    </source>
</evidence>
<keyword evidence="3 6" id="KW-0812">Transmembrane</keyword>
<dbReference type="PANTHER" id="PTHR30250">
    <property type="entry name" value="PST FAMILY PREDICTED COLANIC ACID TRANSPORTER"/>
    <property type="match status" value="1"/>
</dbReference>
<feature type="transmembrane region" description="Helical" evidence="6">
    <location>
        <begin position="112"/>
        <end position="130"/>
    </location>
</feature>
<evidence type="ECO:0000256" key="3">
    <source>
        <dbReference type="ARBA" id="ARBA00022692"/>
    </source>
</evidence>
<dbReference type="EMBL" id="NVVJ01000102">
    <property type="protein sequence ID" value="PCJ18111.1"/>
    <property type="molecule type" value="Genomic_DNA"/>
</dbReference>
<comment type="subcellular location">
    <subcellularLocation>
        <location evidence="1">Cell membrane</location>
        <topology evidence="1">Multi-pass membrane protein</topology>
    </subcellularLocation>
</comment>
<evidence type="ECO:0000256" key="6">
    <source>
        <dbReference type="SAM" id="Phobius"/>
    </source>
</evidence>
<keyword evidence="2" id="KW-1003">Cell membrane</keyword>
<dbReference type="AlphaFoldDB" id="A0A2A5AG98"/>
<feature type="transmembrane region" description="Helical" evidence="6">
    <location>
        <begin position="142"/>
        <end position="160"/>
    </location>
</feature>
<keyword evidence="4 6" id="KW-1133">Transmembrane helix</keyword>
<feature type="transmembrane region" description="Helical" evidence="6">
    <location>
        <begin position="172"/>
        <end position="192"/>
    </location>
</feature>
<dbReference type="GO" id="GO:0005886">
    <property type="term" value="C:plasma membrane"/>
    <property type="evidence" value="ECO:0007669"/>
    <property type="project" value="UniProtKB-SubCell"/>
</dbReference>
<name>A0A2A5AG98_9GAMM</name>
<evidence type="ECO:0000313" key="8">
    <source>
        <dbReference type="Proteomes" id="UP000218327"/>
    </source>
</evidence>
<reference evidence="8" key="1">
    <citation type="submission" date="2017-08" db="EMBL/GenBank/DDBJ databases">
        <title>A dynamic microbial community with high functional redundancy inhabits the cold, oxic subseafloor aquifer.</title>
        <authorList>
            <person name="Tully B.J."/>
            <person name="Wheat C.G."/>
            <person name="Glazer B.T."/>
            <person name="Huber J.A."/>
        </authorList>
    </citation>
    <scope>NUCLEOTIDE SEQUENCE [LARGE SCALE GENOMIC DNA]</scope>
</reference>
<proteinExistence type="predicted"/>
<evidence type="ECO:0000256" key="1">
    <source>
        <dbReference type="ARBA" id="ARBA00004651"/>
    </source>
</evidence>
<feature type="transmembrane region" description="Helical" evidence="6">
    <location>
        <begin position="52"/>
        <end position="76"/>
    </location>
</feature>
<accession>A0A2A5AG98</accession>
<evidence type="ECO:0000313" key="7">
    <source>
        <dbReference type="EMBL" id="PCJ18111.1"/>
    </source>
</evidence>
<comment type="caution">
    <text evidence="7">The sequence shown here is derived from an EMBL/GenBank/DDBJ whole genome shotgun (WGS) entry which is preliminary data.</text>
</comment>
<evidence type="ECO:0008006" key="9">
    <source>
        <dbReference type="Google" id="ProtNLM"/>
    </source>
</evidence>
<dbReference type="Proteomes" id="UP000218327">
    <property type="component" value="Unassembled WGS sequence"/>
</dbReference>
<feature type="transmembrane region" description="Helical" evidence="6">
    <location>
        <begin position="88"/>
        <end position="106"/>
    </location>
</feature>
<feature type="transmembrane region" description="Helical" evidence="6">
    <location>
        <begin position="328"/>
        <end position="351"/>
    </location>
</feature>
<organism evidence="7 8">
    <name type="scientific">SAR86 cluster bacterium</name>
    <dbReference type="NCBI Taxonomy" id="2030880"/>
    <lineage>
        <taxon>Bacteria</taxon>
        <taxon>Pseudomonadati</taxon>
        <taxon>Pseudomonadota</taxon>
        <taxon>Gammaproteobacteria</taxon>
        <taxon>SAR86 cluster</taxon>
    </lineage>
</organism>
<feature type="transmembrane region" description="Helical" evidence="6">
    <location>
        <begin position="372"/>
        <end position="398"/>
    </location>
</feature>
<sequence>MSLKSYLNLAKGGVKKHSTFFLLSFSNSGLSIVEKTSVLSICGGALFGEIQFFLVVVQVCLPLVFAGGLSGVPALLYGAKNDESKKAICNSFLIASLLLTFLLYVIFAPFQFITIAQSTLVLCMLIQNILNSCLKGLGSLKSEAGSNTLMFSLIIIGVFVNQPKSLNELTLIYLVAYFGSLSFSVAMFYGSYPRKNDGDSGNSEKSENNIVQFFISTLYQIRLIVSHSAPLSPVALFNRLSSNLDFFIIKLIFSDEIGGLYRYLNSLFMGVKQAQRPLQVLAMRSIAEDGKGKIRIYRLTTLAVSIATILVVWSMLTLTPLAKEFSDGWYWVIPAMAFLSFGSIFIGFNGIEASVLNLSSKNFIYLKRSASSMAVSFVLGISLYFVIGIQASGVILAVRSGLLYIQNRKDTT</sequence>
<dbReference type="InterPro" id="IPR050833">
    <property type="entry name" value="Poly_Biosynth_Transport"/>
</dbReference>
<dbReference type="PANTHER" id="PTHR30250:SF11">
    <property type="entry name" value="O-ANTIGEN TRANSPORTER-RELATED"/>
    <property type="match status" value="1"/>
</dbReference>
<gene>
    <name evidence="7" type="ORF">COA96_17200</name>
</gene>
<protein>
    <recommendedName>
        <fullName evidence="9">Polysaccharide biosynthesis protein</fullName>
    </recommendedName>
</protein>
<evidence type="ECO:0000256" key="5">
    <source>
        <dbReference type="ARBA" id="ARBA00023136"/>
    </source>
</evidence>
<feature type="transmembrane region" description="Helical" evidence="6">
    <location>
        <begin position="296"/>
        <end position="316"/>
    </location>
</feature>